<dbReference type="PANTHER" id="PTHR38706">
    <property type="entry name" value="SI:CH211-198C19.1-RELATED"/>
    <property type="match status" value="1"/>
</dbReference>
<dbReference type="PANTHER" id="PTHR38706:SF2">
    <property type="match status" value="1"/>
</dbReference>
<reference evidence="2" key="1">
    <citation type="submission" date="2025-08" db="UniProtKB">
        <authorList>
            <consortium name="Ensembl"/>
        </authorList>
    </citation>
    <scope>IDENTIFICATION</scope>
</reference>
<name>A0A8C5A6V3_GADMO</name>
<dbReference type="GeneTree" id="ENSGT00730000111690"/>
<accession>A0A8C5A6V3</accession>
<keyword evidence="1" id="KW-0732">Signal</keyword>
<feature type="chain" id="PRO_5034651459" evidence="1">
    <location>
        <begin position="19"/>
        <end position="237"/>
    </location>
</feature>
<organism evidence="2 3">
    <name type="scientific">Gadus morhua</name>
    <name type="common">Atlantic cod</name>
    <dbReference type="NCBI Taxonomy" id="8049"/>
    <lineage>
        <taxon>Eukaryota</taxon>
        <taxon>Metazoa</taxon>
        <taxon>Chordata</taxon>
        <taxon>Craniata</taxon>
        <taxon>Vertebrata</taxon>
        <taxon>Euteleostomi</taxon>
        <taxon>Actinopterygii</taxon>
        <taxon>Neopterygii</taxon>
        <taxon>Teleostei</taxon>
        <taxon>Neoteleostei</taxon>
        <taxon>Acanthomorphata</taxon>
        <taxon>Zeiogadaria</taxon>
        <taxon>Gadariae</taxon>
        <taxon>Gadiformes</taxon>
        <taxon>Gadoidei</taxon>
        <taxon>Gadidae</taxon>
        <taxon>Gadus</taxon>
    </lineage>
</organism>
<dbReference type="Ensembl" id="ENSGMOT00000061103.1">
    <property type="protein sequence ID" value="ENSGMOP00000027448.1"/>
    <property type="gene ID" value="ENSGMOG00000029716.1"/>
</dbReference>
<protein>
    <submittedName>
        <fullName evidence="2">Uncharacterized protein</fullName>
    </submittedName>
</protein>
<feature type="signal peptide" evidence="1">
    <location>
        <begin position="1"/>
        <end position="18"/>
    </location>
</feature>
<dbReference type="OMA" id="SHHILAH"/>
<dbReference type="Proteomes" id="UP000694546">
    <property type="component" value="Chromosome 19"/>
</dbReference>
<sequence>MGSLVLLLLILRTESTNGILNSINDLKKIPFGQSVPQHSLVLLHWFANTIEIDNNDAIELTFEPNNGDYGTHHYGNYERVLDRVPSGNQYYTLGNINPMINNNRNSLPSYVVGDLNHLLGREELNRARIIFSHHILAHTTHQVFITQHYEVNQNRGSGYDPGHTYQITIDLLRELRVLSSDRREQSELSEIGGNFGESWDQCHTLQEGVMSVLYTVCPNDWVMTHVGVAGDLNWVAK</sequence>
<evidence type="ECO:0000313" key="2">
    <source>
        <dbReference type="Ensembl" id="ENSGMOP00000027448.1"/>
    </source>
</evidence>
<proteinExistence type="predicted"/>
<dbReference type="AlphaFoldDB" id="A0A8C5A6V3"/>
<reference evidence="2" key="2">
    <citation type="submission" date="2025-09" db="UniProtKB">
        <authorList>
            <consortium name="Ensembl"/>
        </authorList>
    </citation>
    <scope>IDENTIFICATION</scope>
</reference>
<evidence type="ECO:0000256" key="1">
    <source>
        <dbReference type="SAM" id="SignalP"/>
    </source>
</evidence>
<evidence type="ECO:0000313" key="3">
    <source>
        <dbReference type="Proteomes" id="UP000694546"/>
    </source>
</evidence>
<keyword evidence="3" id="KW-1185">Reference proteome</keyword>